<dbReference type="EMBL" id="VSRL01000128">
    <property type="protein sequence ID" value="NKE60577.1"/>
    <property type="molecule type" value="Genomic_DNA"/>
</dbReference>
<dbReference type="RefSeq" id="WP_167977241.1">
    <property type="nucleotide sequence ID" value="NZ_VSRL01000128.1"/>
</dbReference>
<reference evidence="1 2" key="1">
    <citation type="submission" date="2019-08" db="EMBL/GenBank/DDBJ databases">
        <title>Lentzea from Indian Himalayas.</title>
        <authorList>
            <person name="Mandal S."/>
            <person name="Mallick Gupta A."/>
            <person name="Maiti P.K."/>
            <person name="Sarkar J."/>
            <person name="Mandal S."/>
        </authorList>
    </citation>
    <scope>NUCLEOTIDE SEQUENCE [LARGE SCALE GENOMIC DNA]</scope>
    <source>
        <strain evidence="1 2">PSKA42</strain>
    </source>
</reference>
<keyword evidence="2" id="KW-1185">Reference proteome</keyword>
<evidence type="ECO:0000313" key="2">
    <source>
        <dbReference type="Proteomes" id="UP001515943"/>
    </source>
</evidence>
<evidence type="ECO:0000313" key="1">
    <source>
        <dbReference type="EMBL" id="NKE60577.1"/>
    </source>
</evidence>
<sequence>MLLPYESTGLPVAEAELACPSTGWTQRRHWLALGCGWPPLADITGAAHLVVRVQGCALHAGRRP</sequence>
<gene>
    <name evidence="1" type="ORF">FXN61_28835</name>
</gene>
<protein>
    <submittedName>
        <fullName evidence="1">Uncharacterized protein</fullName>
    </submittedName>
</protein>
<dbReference type="Proteomes" id="UP001515943">
    <property type="component" value="Unassembled WGS sequence"/>
</dbReference>
<accession>A0ABX1FPU1</accession>
<organism evidence="1 2">
    <name type="scientific">Lentzea indica</name>
    <dbReference type="NCBI Taxonomy" id="2604800"/>
    <lineage>
        <taxon>Bacteria</taxon>
        <taxon>Bacillati</taxon>
        <taxon>Actinomycetota</taxon>
        <taxon>Actinomycetes</taxon>
        <taxon>Pseudonocardiales</taxon>
        <taxon>Pseudonocardiaceae</taxon>
        <taxon>Lentzea</taxon>
    </lineage>
</organism>
<name>A0ABX1FPU1_9PSEU</name>
<comment type="caution">
    <text evidence="1">The sequence shown here is derived from an EMBL/GenBank/DDBJ whole genome shotgun (WGS) entry which is preliminary data.</text>
</comment>
<proteinExistence type="predicted"/>